<dbReference type="EMBL" id="LXQA011280695">
    <property type="protein sequence ID" value="MCI91718.1"/>
    <property type="molecule type" value="Genomic_DNA"/>
</dbReference>
<evidence type="ECO:0000313" key="2">
    <source>
        <dbReference type="Proteomes" id="UP000265520"/>
    </source>
</evidence>
<feature type="non-terminal residue" evidence="1">
    <location>
        <position position="41"/>
    </location>
</feature>
<comment type="caution">
    <text evidence="1">The sequence shown here is derived from an EMBL/GenBank/DDBJ whole genome shotgun (WGS) entry which is preliminary data.</text>
</comment>
<dbReference type="Proteomes" id="UP000265520">
    <property type="component" value="Unassembled WGS sequence"/>
</dbReference>
<sequence length="41" mass="4072">MAEAVMGVGGGDVGGVSSLTSEFLFSGSVFRFLAVAARPGH</sequence>
<proteinExistence type="predicted"/>
<dbReference type="AlphaFoldDB" id="A0A392VTJ8"/>
<keyword evidence="2" id="KW-1185">Reference proteome</keyword>
<reference evidence="1 2" key="1">
    <citation type="journal article" date="2018" name="Front. Plant Sci.">
        <title>Red Clover (Trifolium pratense) and Zigzag Clover (T. medium) - A Picture of Genomic Similarities and Differences.</title>
        <authorList>
            <person name="Dluhosova J."/>
            <person name="Istvanek J."/>
            <person name="Nedelnik J."/>
            <person name="Repkova J."/>
        </authorList>
    </citation>
    <scope>NUCLEOTIDE SEQUENCE [LARGE SCALE GENOMIC DNA]</scope>
    <source>
        <strain evidence="2">cv. 10/8</strain>
        <tissue evidence="1">Leaf</tissue>
    </source>
</reference>
<evidence type="ECO:0000313" key="1">
    <source>
        <dbReference type="EMBL" id="MCI91718.1"/>
    </source>
</evidence>
<protein>
    <submittedName>
        <fullName evidence="1">Uncharacterized protein</fullName>
    </submittedName>
</protein>
<organism evidence="1 2">
    <name type="scientific">Trifolium medium</name>
    <dbReference type="NCBI Taxonomy" id="97028"/>
    <lineage>
        <taxon>Eukaryota</taxon>
        <taxon>Viridiplantae</taxon>
        <taxon>Streptophyta</taxon>
        <taxon>Embryophyta</taxon>
        <taxon>Tracheophyta</taxon>
        <taxon>Spermatophyta</taxon>
        <taxon>Magnoliopsida</taxon>
        <taxon>eudicotyledons</taxon>
        <taxon>Gunneridae</taxon>
        <taxon>Pentapetalae</taxon>
        <taxon>rosids</taxon>
        <taxon>fabids</taxon>
        <taxon>Fabales</taxon>
        <taxon>Fabaceae</taxon>
        <taxon>Papilionoideae</taxon>
        <taxon>50 kb inversion clade</taxon>
        <taxon>NPAAA clade</taxon>
        <taxon>Hologalegina</taxon>
        <taxon>IRL clade</taxon>
        <taxon>Trifolieae</taxon>
        <taxon>Trifolium</taxon>
    </lineage>
</organism>
<name>A0A392VTJ8_9FABA</name>
<accession>A0A392VTJ8</accession>